<dbReference type="SUPFAM" id="SSF53955">
    <property type="entry name" value="Lysozyme-like"/>
    <property type="match status" value="1"/>
</dbReference>
<evidence type="ECO:0000313" key="4">
    <source>
        <dbReference type="Proteomes" id="UP001139516"/>
    </source>
</evidence>
<reference evidence="3" key="1">
    <citation type="submission" date="2022-04" db="EMBL/GenBank/DDBJ databases">
        <title>Roseomonas acroporae sp. nov., isolated from coral Acropora digitifera.</title>
        <authorList>
            <person name="Sun H."/>
        </authorList>
    </citation>
    <scope>NUCLEOTIDE SEQUENCE</scope>
    <source>
        <strain evidence="3">NAR14</strain>
    </source>
</reference>
<dbReference type="AlphaFoldDB" id="A0A9X1Y6Y7"/>
<dbReference type="InterPro" id="IPR018537">
    <property type="entry name" value="Peptidoglycan-bd_3"/>
</dbReference>
<keyword evidence="4" id="KW-1185">Reference proteome</keyword>
<proteinExistence type="predicted"/>
<evidence type="ECO:0008006" key="5">
    <source>
        <dbReference type="Google" id="ProtNLM"/>
    </source>
</evidence>
<dbReference type="Pfam" id="PF05838">
    <property type="entry name" value="Glyco_hydro_108"/>
    <property type="match status" value="1"/>
</dbReference>
<dbReference type="RefSeq" id="WP_248666378.1">
    <property type="nucleotide sequence ID" value="NZ_JALPRX010000028.1"/>
</dbReference>
<evidence type="ECO:0000259" key="2">
    <source>
        <dbReference type="Pfam" id="PF09374"/>
    </source>
</evidence>
<accession>A0A9X1Y6Y7</accession>
<dbReference type="InterPro" id="IPR023346">
    <property type="entry name" value="Lysozyme-like_dom_sf"/>
</dbReference>
<dbReference type="EMBL" id="JALPRX010000028">
    <property type="protein sequence ID" value="MCK8784252.1"/>
    <property type="molecule type" value="Genomic_DNA"/>
</dbReference>
<evidence type="ECO:0000313" key="3">
    <source>
        <dbReference type="EMBL" id="MCK8784252.1"/>
    </source>
</evidence>
<gene>
    <name evidence="3" type="ORF">M0638_07660</name>
</gene>
<protein>
    <recommendedName>
        <fullName evidence="5">Peptidoglycan binding protein</fullName>
    </recommendedName>
</protein>
<dbReference type="Gene3D" id="1.20.141.10">
    <property type="entry name" value="Chitosanase, subunit A, domain 1"/>
    <property type="match status" value="1"/>
</dbReference>
<sequence>MGIWSWLTGREAEKARAPVVVPVPAPIPVLAVGDPVGALPKPVPVDVPVPAAKAAISDFSAAMEFILRPDNDGQPYHHDPRDHGGMTAWGVTAATWAAHNRQPLAWATKERMQALKREDVYPVYLKGFWDANNCDGLPRGVGFVVFNMGCGTGPKPAAIILQRLLGLAEDGRIGPVTLAAARAWDPVKLTKAYTDACLAWYKLLKQYPIYGRGWSRRATQAGEIAGRLAAG</sequence>
<comment type="caution">
    <text evidence="3">The sequence shown here is derived from an EMBL/GenBank/DDBJ whole genome shotgun (WGS) entry which is preliminary data.</text>
</comment>
<dbReference type="Pfam" id="PF09374">
    <property type="entry name" value="PG_binding_3"/>
    <property type="match status" value="1"/>
</dbReference>
<feature type="domain" description="Peptidoglycan binding" evidence="2">
    <location>
        <begin position="158"/>
        <end position="218"/>
    </location>
</feature>
<dbReference type="InterPro" id="IPR008565">
    <property type="entry name" value="TtsA-like_GH18_dom"/>
</dbReference>
<dbReference type="Proteomes" id="UP001139516">
    <property type="component" value="Unassembled WGS sequence"/>
</dbReference>
<organism evidence="3 4">
    <name type="scientific">Roseomonas acroporae</name>
    <dbReference type="NCBI Taxonomy" id="2937791"/>
    <lineage>
        <taxon>Bacteria</taxon>
        <taxon>Pseudomonadati</taxon>
        <taxon>Pseudomonadota</taxon>
        <taxon>Alphaproteobacteria</taxon>
        <taxon>Acetobacterales</taxon>
        <taxon>Roseomonadaceae</taxon>
        <taxon>Roseomonas</taxon>
    </lineage>
</organism>
<feature type="domain" description="TtsA-like Glycoside hydrolase family 108" evidence="1">
    <location>
        <begin position="74"/>
        <end position="153"/>
    </location>
</feature>
<evidence type="ECO:0000259" key="1">
    <source>
        <dbReference type="Pfam" id="PF05838"/>
    </source>
</evidence>
<name>A0A9X1Y6Y7_9PROT</name>